<dbReference type="AlphaFoldDB" id="A0A453HVP1"/>
<reference evidence="2" key="2">
    <citation type="journal article" date="2017" name="Nat. Plants">
        <title>The Aegilops tauschii genome reveals multiple impacts of transposons.</title>
        <authorList>
            <person name="Zhao G."/>
            <person name="Zou C."/>
            <person name="Li K."/>
            <person name="Wang K."/>
            <person name="Li T."/>
            <person name="Gao L."/>
            <person name="Zhang X."/>
            <person name="Wang H."/>
            <person name="Yang Z."/>
            <person name="Liu X."/>
            <person name="Jiang W."/>
            <person name="Mao L."/>
            <person name="Kong X."/>
            <person name="Jiao Y."/>
            <person name="Jia J."/>
        </authorList>
    </citation>
    <scope>NUCLEOTIDE SEQUENCE [LARGE SCALE GENOMIC DNA]</scope>
    <source>
        <strain evidence="2">cv. AL8/78</strain>
    </source>
</reference>
<reference evidence="1" key="3">
    <citation type="journal article" date="2017" name="Nature">
        <title>Genome sequence of the progenitor of the wheat D genome Aegilops tauschii.</title>
        <authorList>
            <person name="Luo M.C."/>
            <person name="Gu Y.Q."/>
            <person name="Puiu D."/>
            <person name="Wang H."/>
            <person name="Twardziok S.O."/>
            <person name="Deal K.R."/>
            <person name="Huo N."/>
            <person name="Zhu T."/>
            <person name="Wang L."/>
            <person name="Wang Y."/>
            <person name="McGuire P.E."/>
            <person name="Liu S."/>
            <person name="Long H."/>
            <person name="Ramasamy R.K."/>
            <person name="Rodriguez J.C."/>
            <person name="Van S.L."/>
            <person name="Yuan L."/>
            <person name="Wang Z."/>
            <person name="Xia Z."/>
            <person name="Xiao L."/>
            <person name="Anderson O.D."/>
            <person name="Ouyang S."/>
            <person name="Liang Y."/>
            <person name="Zimin A.V."/>
            <person name="Pertea G."/>
            <person name="Qi P."/>
            <person name="Bennetzen J.L."/>
            <person name="Dai X."/>
            <person name="Dawson M.W."/>
            <person name="Muller H.G."/>
            <person name="Kugler K."/>
            <person name="Rivarola-Duarte L."/>
            <person name="Spannagl M."/>
            <person name="Mayer K.F.X."/>
            <person name="Lu F.H."/>
            <person name="Bevan M.W."/>
            <person name="Leroy P."/>
            <person name="Li P."/>
            <person name="You F.M."/>
            <person name="Sun Q."/>
            <person name="Liu Z."/>
            <person name="Lyons E."/>
            <person name="Wicker T."/>
            <person name="Salzberg S.L."/>
            <person name="Devos K.M."/>
            <person name="Dvorak J."/>
        </authorList>
    </citation>
    <scope>NUCLEOTIDE SEQUENCE [LARGE SCALE GENOMIC DNA]</scope>
    <source>
        <strain evidence="1">cv. AL8/78</strain>
    </source>
</reference>
<reference evidence="1" key="5">
    <citation type="journal article" date="2021" name="G3 (Bethesda)">
        <title>Aegilops tauschii genome assembly Aet v5.0 features greater sequence contiguity and improved annotation.</title>
        <authorList>
            <person name="Wang L."/>
            <person name="Zhu T."/>
            <person name="Rodriguez J.C."/>
            <person name="Deal K.R."/>
            <person name="Dubcovsky J."/>
            <person name="McGuire P.E."/>
            <person name="Lux T."/>
            <person name="Spannagl M."/>
            <person name="Mayer K.F.X."/>
            <person name="Baldrich P."/>
            <person name="Meyers B.C."/>
            <person name="Huo N."/>
            <person name="Gu Y.Q."/>
            <person name="Zhou H."/>
            <person name="Devos K.M."/>
            <person name="Bennetzen J.L."/>
            <person name="Unver T."/>
            <person name="Budak H."/>
            <person name="Gulick P.J."/>
            <person name="Galiba G."/>
            <person name="Kalapos B."/>
            <person name="Nelson D.R."/>
            <person name="Li P."/>
            <person name="You F.M."/>
            <person name="Luo M.C."/>
            <person name="Dvorak J."/>
        </authorList>
    </citation>
    <scope>NUCLEOTIDE SEQUENCE [LARGE SCALE GENOMIC DNA]</scope>
    <source>
        <strain evidence="1">cv. AL8/78</strain>
    </source>
</reference>
<name>A0A453HVP1_AEGTS</name>
<evidence type="ECO:0000313" key="1">
    <source>
        <dbReference type="EnsemblPlants" id="AET4Gv20315600.3"/>
    </source>
</evidence>
<dbReference type="Proteomes" id="UP000015105">
    <property type="component" value="Chromosome 4D"/>
</dbReference>
<protein>
    <submittedName>
        <fullName evidence="1">Uncharacterized protein</fullName>
    </submittedName>
</protein>
<dbReference type="EnsemblPlants" id="AET4Gv20315600.3">
    <property type="protein sequence ID" value="AET4Gv20315600.3"/>
    <property type="gene ID" value="AET4Gv20315600"/>
</dbReference>
<evidence type="ECO:0000313" key="2">
    <source>
        <dbReference type="Proteomes" id="UP000015105"/>
    </source>
</evidence>
<proteinExistence type="predicted"/>
<sequence length="69" mass="8224">MVPIPLLIARFRLPSLSLSQERSLAAHRPFLTVPWHLSVGLEEWYFLKQVWKNGIYLNYGQQMPEWNKK</sequence>
<keyword evidence="2" id="KW-1185">Reference proteome</keyword>
<reference evidence="1" key="4">
    <citation type="submission" date="2019-03" db="UniProtKB">
        <authorList>
            <consortium name="EnsemblPlants"/>
        </authorList>
    </citation>
    <scope>IDENTIFICATION</scope>
</reference>
<dbReference type="Gramene" id="AET4Gv20315600.3">
    <property type="protein sequence ID" value="AET4Gv20315600.3"/>
    <property type="gene ID" value="AET4Gv20315600"/>
</dbReference>
<reference evidence="2" key="1">
    <citation type="journal article" date="2014" name="Science">
        <title>Ancient hybridizations among the ancestral genomes of bread wheat.</title>
        <authorList>
            <consortium name="International Wheat Genome Sequencing Consortium,"/>
            <person name="Marcussen T."/>
            <person name="Sandve S.R."/>
            <person name="Heier L."/>
            <person name="Spannagl M."/>
            <person name="Pfeifer M."/>
            <person name="Jakobsen K.S."/>
            <person name="Wulff B.B."/>
            <person name="Steuernagel B."/>
            <person name="Mayer K.F."/>
            <person name="Olsen O.A."/>
        </authorList>
    </citation>
    <scope>NUCLEOTIDE SEQUENCE [LARGE SCALE GENOMIC DNA]</scope>
    <source>
        <strain evidence="2">cv. AL8/78</strain>
    </source>
</reference>
<accession>A0A453HVP1</accession>
<organism evidence="1 2">
    <name type="scientific">Aegilops tauschii subsp. strangulata</name>
    <name type="common">Goatgrass</name>
    <dbReference type="NCBI Taxonomy" id="200361"/>
    <lineage>
        <taxon>Eukaryota</taxon>
        <taxon>Viridiplantae</taxon>
        <taxon>Streptophyta</taxon>
        <taxon>Embryophyta</taxon>
        <taxon>Tracheophyta</taxon>
        <taxon>Spermatophyta</taxon>
        <taxon>Magnoliopsida</taxon>
        <taxon>Liliopsida</taxon>
        <taxon>Poales</taxon>
        <taxon>Poaceae</taxon>
        <taxon>BOP clade</taxon>
        <taxon>Pooideae</taxon>
        <taxon>Triticodae</taxon>
        <taxon>Triticeae</taxon>
        <taxon>Triticinae</taxon>
        <taxon>Aegilops</taxon>
    </lineage>
</organism>